<organism evidence="2 3">
    <name type="scientific">Halovulum dunhuangense</name>
    <dbReference type="NCBI Taxonomy" id="1505036"/>
    <lineage>
        <taxon>Bacteria</taxon>
        <taxon>Pseudomonadati</taxon>
        <taxon>Pseudomonadota</taxon>
        <taxon>Alphaproteobacteria</taxon>
        <taxon>Rhodobacterales</taxon>
        <taxon>Paracoccaceae</taxon>
        <taxon>Halovulum</taxon>
    </lineage>
</organism>
<reference evidence="2 3" key="1">
    <citation type="submission" date="2020-05" db="EMBL/GenBank/DDBJ databases">
        <title>Gimesia benthica sp. nov., a novel planctomycete isolated from a deep-sea water sample of the Northwest Indian Ocean.</title>
        <authorList>
            <person name="Wang J."/>
            <person name="Ruan C."/>
            <person name="Song L."/>
            <person name="Zhu Y."/>
            <person name="Li A."/>
            <person name="Zheng X."/>
            <person name="Wang L."/>
            <person name="Lu Z."/>
            <person name="Huang Y."/>
            <person name="Du W."/>
            <person name="Zhou Y."/>
            <person name="Huang L."/>
            <person name="Dai X."/>
        </authorList>
    </citation>
    <scope>NUCLEOTIDE SEQUENCE [LARGE SCALE GENOMIC DNA]</scope>
    <source>
        <strain evidence="2 3">YYQ-30</strain>
    </source>
</reference>
<gene>
    <name evidence="2" type="ORF">HMH01_01535</name>
</gene>
<dbReference type="EMBL" id="JABFBC010000001">
    <property type="protein sequence ID" value="NNU79108.1"/>
    <property type="molecule type" value="Genomic_DNA"/>
</dbReference>
<feature type="region of interest" description="Disordered" evidence="1">
    <location>
        <begin position="151"/>
        <end position="170"/>
    </location>
</feature>
<dbReference type="AlphaFoldDB" id="A0A849KUU6"/>
<dbReference type="Pfam" id="PF05258">
    <property type="entry name" value="DciA"/>
    <property type="match status" value="1"/>
</dbReference>
<accession>A0A849KUU6</accession>
<dbReference type="PIRSF" id="PIRSF032064">
    <property type="entry name" value="UCP032064"/>
    <property type="match status" value="1"/>
</dbReference>
<dbReference type="InterPro" id="IPR007922">
    <property type="entry name" value="DciA-like"/>
</dbReference>
<keyword evidence="3" id="KW-1185">Reference proteome</keyword>
<evidence type="ECO:0000313" key="2">
    <source>
        <dbReference type="EMBL" id="NNU79108.1"/>
    </source>
</evidence>
<proteinExistence type="predicted"/>
<sequence length="170" mass="18440">MMRFTQAGALLSSRLRGVGAKRGFVETRLLTRWAEICGPDLAAIARPVKVSYAREGFGATLVLACVGARAPELQMQIDTIRERVNACYGYNAISRVRLQHEDAAGFAEAQKAFVGAADTEPEPAPDPAIRRTASESVAQVQSDGLRQALETLGTHVLTRSRAEREQGDTR</sequence>
<protein>
    <submittedName>
        <fullName evidence="2">DUF721 domain-containing protein</fullName>
    </submittedName>
</protein>
<dbReference type="InterPro" id="IPR010593">
    <property type="entry name" value="DUF1159"/>
</dbReference>
<comment type="caution">
    <text evidence="2">The sequence shown here is derived from an EMBL/GenBank/DDBJ whole genome shotgun (WGS) entry which is preliminary data.</text>
</comment>
<dbReference type="Proteomes" id="UP000572377">
    <property type="component" value="Unassembled WGS sequence"/>
</dbReference>
<evidence type="ECO:0000256" key="1">
    <source>
        <dbReference type="SAM" id="MobiDB-lite"/>
    </source>
</evidence>
<name>A0A849KUU6_9RHOB</name>
<evidence type="ECO:0000313" key="3">
    <source>
        <dbReference type="Proteomes" id="UP000572377"/>
    </source>
</evidence>
<feature type="compositionally biased region" description="Basic and acidic residues" evidence="1">
    <location>
        <begin position="160"/>
        <end position="170"/>
    </location>
</feature>